<evidence type="ECO:0000256" key="4">
    <source>
        <dbReference type="ARBA" id="ARBA00022833"/>
    </source>
</evidence>
<dbReference type="EMBL" id="FOUY01000003">
    <property type="protein sequence ID" value="SFM80492.1"/>
    <property type="molecule type" value="Genomic_DNA"/>
</dbReference>
<dbReference type="Pfam" id="PF00753">
    <property type="entry name" value="Lactamase_B"/>
    <property type="match status" value="1"/>
</dbReference>
<dbReference type="PANTHER" id="PTHR42978:SF3">
    <property type="entry name" value="BLR3078 PROTEIN"/>
    <property type="match status" value="1"/>
</dbReference>
<evidence type="ECO:0000259" key="5">
    <source>
        <dbReference type="SMART" id="SM00849"/>
    </source>
</evidence>
<dbReference type="AlphaFoldDB" id="A0A1I4TUR4"/>
<dbReference type="SMART" id="SM00849">
    <property type="entry name" value="Lactamase_B"/>
    <property type="match status" value="1"/>
</dbReference>
<evidence type="ECO:0000256" key="2">
    <source>
        <dbReference type="ARBA" id="ARBA00022723"/>
    </source>
</evidence>
<evidence type="ECO:0000256" key="3">
    <source>
        <dbReference type="ARBA" id="ARBA00022801"/>
    </source>
</evidence>
<dbReference type="OrthoDB" id="3196337at2"/>
<dbReference type="GO" id="GO:0046872">
    <property type="term" value="F:metal ion binding"/>
    <property type="evidence" value="ECO:0007669"/>
    <property type="project" value="UniProtKB-KW"/>
</dbReference>
<dbReference type="GO" id="GO:0016787">
    <property type="term" value="F:hydrolase activity"/>
    <property type="evidence" value="ECO:0007669"/>
    <property type="project" value="UniProtKB-KW"/>
</dbReference>
<name>A0A1I4TUR4_PSUAM</name>
<proteinExistence type="inferred from homology"/>
<dbReference type="Proteomes" id="UP000199614">
    <property type="component" value="Unassembled WGS sequence"/>
</dbReference>
<dbReference type="SUPFAM" id="SSF56281">
    <property type="entry name" value="Metallo-hydrolase/oxidoreductase"/>
    <property type="match status" value="1"/>
</dbReference>
<reference evidence="6 7" key="1">
    <citation type="submission" date="2016-10" db="EMBL/GenBank/DDBJ databases">
        <authorList>
            <person name="de Groot N.N."/>
        </authorList>
    </citation>
    <scope>NUCLEOTIDE SEQUENCE [LARGE SCALE GENOMIC DNA]</scope>
    <source>
        <strain evidence="6 7">CGMCC 4.1877</strain>
    </source>
</reference>
<accession>A0A1I4TUR4</accession>
<evidence type="ECO:0000256" key="1">
    <source>
        <dbReference type="ARBA" id="ARBA00007749"/>
    </source>
</evidence>
<keyword evidence="4" id="KW-0862">Zinc</keyword>
<feature type="domain" description="Metallo-beta-lactamase" evidence="5">
    <location>
        <begin position="32"/>
        <end position="261"/>
    </location>
</feature>
<organism evidence="6 7">
    <name type="scientific">Pseudonocardia ammonioxydans</name>
    <dbReference type="NCBI Taxonomy" id="260086"/>
    <lineage>
        <taxon>Bacteria</taxon>
        <taxon>Bacillati</taxon>
        <taxon>Actinomycetota</taxon>
        <taxon>Actinomycetes</taxon>
        <taxon>Pseudonocardiales</taxon>
        <taxon>Pseudonocardiaceae</taxon>
        <taxon>Pseudonocardia</taxon>
    </lineage>
</organism>
<evidence type="ECO:0000313" key="7">
    <source>
        <dbReference type="Proteomes" id="UP000199614"/>
    </source>
</evidence>
<dbReference type="InterPro" id="IPR001279">
    <property type="entry name" value="Metallo-B-lactamas"/>
</dbReference>
<keyword evidence="2" id="KW-0479">Metal-binding</keyword>
<dbReference type="Gene3D" id="3.60.15.10">
    <property type="entry name" value="Ribonuclease Z/Hydroxyacylglutathione hydrolase-like"/>
    <property type="match status" value="1"/>
</dbReference>
<dbReference type="InterPro" id="IPR036866">
    <property type="entry name" value="RibonucZ/Hydroxyglut_hydro"/>
</dbReference>
<keyword evidence="7" id="KW-1185">Reference proteome</keyword>
<dbReference type="PANTHER" id="PTHR42978">
    <property type="entry name" value="QUORUM-QUENCHING LACTONASE YTNP-RELATED-RELATED"/>
    <property type="match status" value="1"/>
</dbReference>
<dbReference type="RefSeq" id="WP_093338071.1">
    <property type="nucleotide sequence ID" value="NZ_FOUY01000003.1"/>
</dbReference>
<dbReference type="InterPro" id="IPR051013">
    <property type="entry name" value="MBL_superfamily_lactonases"/>
</dbReference>
<sequence length="278" mass="30647">MRVHHLNCGTMRPFGGRLVDASPGLLRRAEMVCHCLLVETPQGLVLVDTGLGTSDVDDPRSSLPRPFRMITAPVLDRAETAVAQVSRLGFDPADVRHVVLTHLDLDHAGGLRDFPRARVHVHGPELRAATGRRAPVRYRPVHWAHRPDWVGYDQPAGERWFGFDAVRSLQGLPEEILLLPLPGHTVGHAGVAVDTGDRWLLHAGDAYFSHRQLAPAPSAPPGLRAFQASVDTDRATRVRNQQRLQQLAVEHSGEIDIICAHDPVELHRHRPGAAHRDG</sequence>
<keyword evidence="3" id="KW-0378">Hydrolase</keyword>
<evidence type="ECO:0000313" key="6">
    <source>
        <dbReference type="EMBL" id="SFM80492.1"/>
    </source>
</evidence>
<dbReference type="CDD" id="cd07742">
    <property type="entry name" value="metallo-hydrolase-like_MBL-fold"/>
    <property type="match status" value="1"/>
</dbReference>
<dbReference type="STRING" id="260086.SAMN05216207_100323"/>
<gene>
    <name evidence="6" type="ORF">SAMN05216207_100323</name>
</gene>
<protein>
    <submittedName>
        <fullName evidence="6">Glyoxylase, beta-lactamase superfamily II</fullName>
    </submittedName>
</protein>
<comment type="similarity">
    <text evidence="1">Belongs to the metallo-beta-lactamase superfamily.</text>
</comment>